<dbReference type="Gene3D" id="3.90.1150.10">
    <property type="entry name" value="Aspartate Aminotransferase, domain 1"/>
    <property type="match status" value="1"/>
</dbReference>
<accession>A0ABT9EK95</accession>
<dbReference type="Pfam" id="PF01053">
    <property type="entry name" value="Cys_Met_Meta_PP"/>
    <property type="match status" value="1"/>
</dbReference>
<evidence type="ECO:0000256" key="1">
    <source>
        <dbReference type="ARBA" id="ARBA00001933"/>
    </source>
</evidence>
<dbReference type="InterPro" id="IPR054542">
    <property type="entry name" value="Cys_met_metab_PP"/>
</dbReference>
<evidence type="ECO:0000256" key="8">
    <source>
        <dbReference type="RuleBase" id="RU362118"/>
    </source>
</evidence>
<reference evidence="9 10" key="1">
    <citation type="submission" date="2023-07" db="EMBL/GenBank/DDBJ databases">
        <authorList>
            <person name="Kim M.K."/>
        </authorList>
    </citation>
    <scope>NUCLEOTIDE SEQUENCE [LARGE SCALE GENOMIC DNA]</scope>
    <source>
        <strain evidence="9 10">KR1UV-12</strain>
    </source>
</reference>
<dbReference type="GO" id="GO:0047804">
    <property type="term" value="F:cysteine-S-conjugate beta-lyase activity"/>
    <property type="evidence" value="ECO:0007669"/>
    <property type="project" value="UniProtKB-EC"/>
</dbReference>
<evidence type="ECO:0000256" key="4">
    <source>
        <dbReference type="ARBA" id="ARBA00023239"/>
    </source>
</evidence>
<dbReference type="PIRSF" id="PIRSF001434">
    <property type="entry name" value="CGS"/>
    <property type="match status" value="1"/>
</dbReference>
<dbReference type="EC" id="4.4.1.13" evidence="9"/>
<keyword evidence="4 9" id="KW-0456">Lyase</keyword>
<proteinExistence type="inferred from homology"/>
<evidence type="ECO:0000313" key="9">
    <source>
        <dbReference type="EMBL" id="MDP1027247.1"/>
    </source>
</evidence>
<dbReference type="InterPro" id="IPR015424">
    <property type="entry name" value="PyrdxlP-dep_Trfase"/>
</dbReference>
<dbReference type="EMBL" id="JAUUDS010000003">
    <property type="protein sequence ID" value="MDP1027247.1"/>
    <property type="molecule type" value="Genomic_DNA"/>
</dbReference>
<sequence length="399" mass="42679">MSGSDKTVKPATRVVQAGRRPEWTAGIVNPPVWRASTILYDSVADLRAAAGRDTHHRLFYGRRGTPTQWSLADALTELEPGAEGTFLYPSGVAAIAAALMSVLSPGDELLLVDSAYDPTRALATGLLARYGITTRFYDPVIGAGIADLIGPDTRAIFMESPGSLTFEVQDVPAIVAVAHARGIVTLLDNTWATPLLFPAIERGVDLTIMACTKYVVGHSDVMMGSVTAGPGRFAALRDTSFALGQHLSPDDAWLGSRGLRTMALRLREQGESALAIARWLEGRPEVAQVLHPALPSCPGHDLFVRDFRGATGLFAFALDGGDEAARAALIDGLAHFGIGYSWGGYESLAIPIDPHRHRSVTRREPAGPMVRLQIGLEDVGDLIADLDAGLDRFRHARDG</sequence>
<comment type="pathway">
    <text evidence="5">Amino-acid biosynthesis; L-methionine biosynthesis via de novo pathway; L-homocysteine from L-cystathionine: step 1/1.</text>
</comment>
<dbReference type="InterPro" id="IPR000277">
    <property type="entry name" value="Cys/Met-Metab_PyrdxlP-dep_enz"/>
</dbReference>
<comment type="cofactor">
    <cofactor evidence="1 8">
        <name>pyridoxal 5'-phosphate</name>
        <dbReference type="ChEBI" id="CHEBI:597326"/>
    </cofactor>
</comment>
<keyword evidence="3 8" id="KW-0663">Pyridoxal phosphate</keyword>
<dbReference type="SUPFAM" id="SSF53383">
    <property type="entry name" value="PLP-dependent transferases"/>
    <property type="match status" value="1"/>
</dbReference>
<dbReference type="Proteomes" id="UP001230685">
    <property type="component" value="Unassembled WGS sequence"/>
</dbReference>
<comment type="catalytic activity">
    <reaction evidence="6">
        <text>L,L-cystathionine + H2O = L-homocysteine + pyruvate + NH4(+)</text>
        <dbReference type="Rhea" id="RHEA:13965"/>
        <dbReference type="ChEBI" id="CHEBI:15361"/>
        <dbReference type="ChEBI" id="CHEBI:15377"/>
        <dbReference type="ChEBI" id="CHEBI:28938"/>
        <dbReference type="ChEBI" id="CHEBI:58161"/>
        <dbReference type="ChEBI" id="CHEBI:58199"/>
    </reaction>
</comment>
<name>A0ABT9EK95_9SPHN</name>
<comment type="similarity">
    <text evidence="2 8">Belongs to the trans-sulfuration enzymes family.</text>
</comment>
<dbReference type="InterPro" id="IPR015422">
    <property type="entry name" value="PyrdxlP-dep_Trfase_small"/>
</dbReference>
<dbReference type="PANTHER" id="PTHR43500">
    <property type="entry name" value="CYSTATHIONINE BETA-LYASE-RELATED"/>
    <property type="match status" value="1"/>
</dbReference>
<dbReference type="RefSeq" id="WP_305172959.1">
    <property type="nucleotide sequence ID" value="NZ_JAUUDS010000003.1"/>
</dbReference>
<dbReference type="InterPro" id="IPR015421">
    <property type="entry name" value="PyrdxlP-dep_Trfase_major"/>
</dbReference>
<evidence type="ECO:0000256" key="3">
    <source>
        <dbReference type="ARBA" id="ARBA00022898"/>
    </source>
</evidence>
<dbReference type="PANTHER" id="PTHR43500:SF1">
    <property type="entry name" value="CYSTATHIONINE BETA-LYASE-RELATED"/>
    <property type="match status" value="1"/>
</dbReference>
<evidence type="ECO:0000256" key="2">
    <source>
        <dbReference type="ARBA" id="ARBA00009077"/>
    </source>
</evidence>
<keyword evidence="10" id="KW-1185">Reference proteome</keyword>
<dbReference type="Gene3D" id="3.40.640.10">
    <property type="entry name" value="Type I PLP-dependent aspartate aminotransferase-like (Major domain)"/>
    <property type="match status" value="1"/>
</dbReference>
<protein>
    <submittedName>
        <fullName evidence="9">Cystathionine beta-lyase</fullName>
        <ecNumber evidence="9">4.4.1.13</ecNumber>
    </submittedName>
</protein>
<comment type="catalytic activity">
    <reaction evidence="7">
        <text>an S-substituted L-cysteine + H2O = a thiol + pyruvate + NH4(+)</text>
        <dbReference type="Rhea" id="RHEA:18121"/>
        <dbReference type="ChEBI" id="CHEBI:15361"/>
        <dbReference type="ChEBI" id="CHEBI:15377"/>
        <dbReference type="ChEBI" id="CHEBI:28938"/>
        <dbReference type="ChEBI" id="CHEBI:29256"/>
        <dbReference type="ChEBI" id="CHEBI:58717"/>
        <dbReference type="EC" id="4.4.1.13"/>
    </reaction>
</comment>
<evidence type="ECO:0000256" key="7">
    <source>
        <dbReference type="ARBA" id="ARBA00047625"/>
    </source>
</evidence>
<organism evidence="9 10">
    <name type="scientific">Sphingomonas aurea</name>
    <dbReference type="NCBI Taxonomy" id="3063994"/>
    <lineage>
        <taxon>Bacteria</taxon>
        <taxon>Pseudomonadati</taxon>
        <taxon>Pseudomonadota</taxon>
        <taxon>Alphaproteobacteria</taxon>
        <taxon>Sphingomonadales</taxon>
        <taxon>Sphingomonadaceae</taxon>
        <taxon>Sphingomonas</taxon>
    </lineage>
</organism>
<evidence type="ECO:0000313" key="10">
    <source>
        <dbReference type="Proteomes" id="UP001230685"/>
    </source>
</evidence>
<comment type="caution">
    <text evidence="9">The sequence shown here is derived from an EMBL/GenBank/DDBJ whole genome shotgun (WGS) entry which is preliminary data.</text>
</comment>
<dbReference type="InterPro" id="IPR006233">
    <property type="entry name" value="Cys_b_lyase_bac"/>
</dbReference>
<evidence type="ECO:0000256" key="6">
    <source>
        <dbReference type="ARBA" id="ARBA00047517"/>
    </source>
</evidence>
<dbReference type="PROSITE" id="PS00868">
    <property type="entry name" value="CYS_MET_METAB_PP"/>
    <property type="match status" value="1"/>
</dbReference>
<gene>
    <name evidence="9" type="primary">metC</name>
    <name evidence="9" type="ORF">Q5H91_08490</name>
</gene>
<evidence type="ECO:0000256" key="5">
    <source>
        <dbReference type="ARBA" id="ARBA00046315"/>
    </source>
</evidence>
<dbReference type="NCBIfam" id="TIGR01324">
    <property type="entry name" value="cysta_beta_ly_B"/>
    <property type="match status" value="1"/>
</dbReference>